<gene>
    <name evidence="2" type="ORF">BDP27DRAFT_1369249</name>
</gene>
<sequence>MPVQPRLRTTRARAGPTSTTRPRPAPGAALLYTPIFDPRDTSVNDPLGHRPFNRRVRTNARMGPEIVEWSVDANSLVAKPWPMITARVTPDNWDTYKLTHYFRNPMCLCSRTDGIPRETKVWQPMSGRLSGQWVASCAQETRCGYWVLLEKMYAQRGLLIGRYPERPDPIPSSLVPNVPLASQAAAIRPMDSLFDMLIDSDEEVEMALMSSQPSGQMSPSQAPVPFPSSSRTNSTNSSPTRPAALPIQMDGISRTGPASTEPRSLLSLLLELDSGDGNGIEEEAFAAMFRRCTCGRVTTKRTFSGHRCLPGSIRRHRTAARQTTTPTSIIDLTLDDN</sequence>
<comment type="caution">
    <text evidence="2">The sequence shown here is derived from an EMBL/GenBank/DDBJ whole genome shotgun (WGS) entry which is preliminary data.</text>
</comment>
<protein>
    <submittedName>
        <fullName evidence="2">Uncharacterized protein</fullName>
    </submittedName>
</protein>
<evidence type="ECO:0000256" key="1">
    <source>
        <dbReference type="SAM" id="MobiDB-lite"/>
    </source>
</evidence>
<keyword evidence="3" id="KW-1185">Reference proteome</keyword>
<accession>A0A9P5PEJ3</accession>
<dbReference type="Proteomes" id="UP000772434">
    <property type="component" value="Unassembled WGS sequence"/>
</dbReference>
<organism evidence="2 3">
    <name type="scientific">Rhodocollybia butyracea</name>
    <dbReference type="NCBI Taxonomy" id="206335"/>
    <lineage>
        <taxon>Eukaryota</taxon>
        <taxon>Fungi</taxon>
        <taxon>Dikarya</taxon>
        <taxon>Basidiomycota</taxon>
        <taxon>Agaricomycotina</taxon>
        <taxon>Agaricomycetes</taxon>
        <taxon>Agaricomycetidae</taxon>
        <taxon>Agaricales</taxon>
        <taxon>Marasmiineae</taxon>
        <taxon>Omphalotaceae</taxon>
        <taxon>Rhodocollybia</taxon>
    </lineage>
</organism>
<evidence type="ECO:0000313" key="3">
    <source>
        <dbReference type="Proteomes" id="UP000772434"/>
    </source>
</evidence>
<name>A0A9P5PEJ3_9AGAR</name>
<dbReference type="EMBL" id="JADNRY010000187">
    <property type="protein sequence ID" value="KAF9061886.1"/>
    <property type="molecule type" value="Genomic_DNA"/>
</dbReference>
<evidence type="ECO:0000313" key="2">
    <source>
        <dbReference type="EMBL" id="KAF9061886.1"/>
    </source>
</evidence>
<feature type="region of interest" description="Disordered" evidence="1">
    <location>
        <begin position="207"/>
        <end position="245"/>
    </location>
</feature>
<proteinExistence type="predicted"/>
<reference evidence="2" key="1">
    <citation type="submission" date="2020-11" db="EMBL/GenBank/DDBJ databases">
        <authorList>
            <consortium name="DOE Joint Genome Institute"/>
            <person name="Ahrendt S."/>
            <person name="Riley R."/>
            <person name="Andreopoulos W."/>
            <person name="Labutti K."/>
            <person name="Pangilinan J."/>
            <person name="Ruiz-Duenas F.J."/>
            <person name="Barrasa J.M."/>
            <person name="Sanchez-Garcia M."/>
            <person name="Camarero S."/>
            <person name="Miyauchi S."/>
            <person name="Serrano A."/>
            <person name="Linde D."/>
            <person name="Babiker R."/>
            <person name="Drula E."/>
            <person name="Ayuso-Fernandez I."/>
            <person name="Pacheco R."/>
            <person name="Padilla G."/>
            <person name="Ferreira P."/>
            <person name="Barriuso J."/>
            <person name="Kellner H."/>
            <person name="Castanera R."/>
            <person name="Alfaro M."/>
            <person name="Ramirez L."/>
            <person name="Pisabarro A.G."/>
            <person name="Kuo A."/>
            <person name="Tritt A."/>
            <person name="Lipzen A."/>
            <person name="He G."/>
            <person name="Yan M."/>
            <person name="Ng V."/>
            <person name="Cullen D."/>
            <person name="Martin F."/>
            <person name="Rosso M.-N."/>
            <person name="Henrissat B."/>
            <person name="Hibbett D."/>
            <person name="Martinez A.T."/>
            <person name="Grigoriev I.V."/>
        </authorList>
    </citation>
    <scope>NUCLEOTIDE SEQUENCE</scope>
    <source>
        <strain evidence="2">AH 40177</strain>
    </source>
</reference>
<feature type="region of interest" description="Disordered" evidence="1">
    <location>
        <begin position="1"/>
        <end position="29"/>
    </location>
</feature>
<dbReference type="AlphaFoldDB" id="A0A9P5PEJ3"/>
<dbReference type="OrthoDB" id="3048394at2759"/>
<feature type="compositionally biased region" description="Low complexity" evidence="1">
    <location>
        <begin position="209"/>
        <end position="242"/>
    </location>
</feature>